<evidence type="ECO:0000313" key="3">
    <source>
        <dbReference type="Proteomes" id="UP001162740"/>
    </source>
</evidence>
<dbReference type="AlphaFoldDB" id="A0AA47A9C5"/>
<protein>
    <submittedName>
        <fullName evidence="2">Uncharacterized protein</fullName>
    </submittedName>
</protein>
<evidence type="ECO:0000256" key="1">
    <source>
        <dbReference type="SAM" id="Phobius"/>
    </source>
</evidence>
<sequence>MSERPLVDHAADTIQFQCVDDRTLRRHGRASVGLGVDGEDRLRSLAGRPASKRVVFKERNGPNLWLMTAIVALMAAVALFAAGVAVNQARDSTPTYQSVYVPENVLGGSQK</sequence>
<feature type="transmembrane region" description="Helical" evidence="1">
    <location>
        <begin position="64"/>
        <end position="86"/>
    </location>
</feature>
<dbReference type="Proteomes" id="UP001162740">
    <property type="component" value="Chromosome"/>
</dbReference>
<reference evidence="2 3" key="1">
    <citation type="journal article" date="2021" name="Front. Microbiol.">
        <title>Bacterial Transformation of Aromatic Monomers in Softwood Black Liquor.</title>
        <authorList>
            <person name="Navas L.E."/>
            <person name="Dexter G."/>
            <person name="Liu J."/>
            <person name="Levy-Booth D."/>
            <person name="Cho M."/>
            <person name="Jang S.K."/>
            <person name="Mansfield S.D."/>
            <person name="Renneckar S."/>
            <person name="Mohn W.W."/>
            <person name="Eltis L.D."/>
        </authorList>
    </citation>
    <scope>NUCLEOTIDE SEQUENCE [LARGE SCALE GENOMIC DNA]</scope>
    <source>
        <strain evidence="2 3">GD02</strain>
    </source>
</reference>
<proteinExistence type="predicted"/>
<organism evidence="2 3">
    <name type="scientific">Rhodococcus rhodochrous</name>
    <dbReference type="NCBI Taxonomy" id="1829"/>
    <lineage>
        <taxon>Bacteria</taxon>
        <taxon>Bacillati</taxon>
        <taxon>Actinomycetota</taxon>
        <taxon>Actinomycetes</taxon>
        <taxon>Mycobacteriales</taxon>
        <taxon>Nocardiaceae</taxon>
        <taxon>Rhodococcus</taxon>
    </lineage>
</organism>
<dbReference type="EMBL" id="CP083974">
    <property type="protein sequence ID" value="UZF44331.1"/>
    <property type="molecule type" value="Genomic_DNA"/>
</dbReference>
<gene>
    <name evidence="2" type="ORF">KUM34_021130</name>
</gene>
<keyword evidence="1" id="KW-1133">Transmembrane helix</keyword>
<evidence type="ECO:0000313" key="2">
    <source>
        <dbReference type="EMBL" id="UZF44331.1"/>
    </source>
</evidence>
<keyword evidence="1" id="KW-0812">Transmembrane</keyword>
<keyword evidence="1" id="KW-0472">Membrane</keyword>
<accession>A0AA47A9C5</accession>
<name>A0AA47A9C5_RHORH</name>
<dbReference type="RefSeq" id="WP_229582727.1">
    <property type="nucleotide sequence ID" value="NZ_CP083974.1"/>
</dbReference>